<keyword evidence="12" id="KW-1185">Reference proteome</keyword>
<evidence type="ECO:0000256" key="5">
    <source>
        <dbReference type="ARBA" id="ARBA00022741"/>
    </source>
</evidence>
<keyword evidence="5 9" id="KW-0547">Nucleotide-binding</keyword>
<dbReference type="SUPFAM" id="SSF50249">
    <property type="entry name" value="Nucleic acid-binding proteins"/>
    <property type="match status" value="1"/>
</dbReference>
<feature type="binding site" evidence="9">
    <location>
        <begin position="230"/>
        <end position="232"/>
    </location>
    <ligand>
        <name>ATP</name>
        <dbReference type="ChEBI" id="CHEBI:30616"/>
    </ligand>
</feature>
<comment type="function">
    <text evidence="9">Aspartyl-tRNA synthetase with relaxed tRNA specificity since it is able to aspartylate not only its cognate tRNA(Asp) but also tRNA(Asn). Reaction proceeds in two steps: L-aspartate is first activated by ATP to form Asp-AMP and then transferred to the acceptor end of tRNA(Asp/Asn).</text>
</comment>
<feature type="binding site" evidence="9">
    <location>
        <position position="371"/>
    </location>
    <ligand>
        <name>L-aspartate</name>
        <dbReference type="ChEBI" id="CHEBI:29991"/>
    </ligand>
</feature>
<evidence type="ECO:0000256" key="4">
    <source>
        <dbReference type="ARBA" id="ARBA00022598"/>
    </source>
</evidence>
<proteinExistence type="inferred from homology"/>
<feature type="domain" description="Aminoacyl-transfer RNA synthetases class-II family profile" evidence="10">
    <location>
        <begin position="145"/>
        <end position="445"/>
    </location>
</feature>
<feature type="binding site" evidence="9">
    <location>
        <position position="368"/>
    </location>
    <ligand>
        <name>ATP</name>
        <dbReference type="ChEBI" id="CHEBI:30616"/>
    </ligand>
</feature>
<dbReference type="Pfam" id="PF01336">
    <property type="entry name" value="tRNA_anti-codon"/>
    <property type="match status" value="1"/>
</dbReference>
<feature type="binding site" evidence="9">
    <location>
        <position position="375"/>
    </location>
    <ligand>
        <name>L-aspartate</name>
        <dbReference type="ChEBI" id="CHEBI:29991"/>
    </ligand>
</feature>
<dbReference type="EMBL" id="CP081135">
    <property type="protein sequence ID" value="UEL48055.1"/>
    <property type="molecule type" value="Genomic_DNA"/>
</dbReference>
<evidence type="ECO:0000313" key="11">
    <source>
        <dbReference type="EMBL" id="UEL48055.1"/>
    </source>
</evidence>
<dbReference type="PANTHER" id="PTHR43450:SF1">
    <property type="entry name" value="ASPARTATE--TRNA LIGASE, CYTOPLASMIC"/>
    <property type="match status" value="1"/>
</dbReference>
<dbReference type="PROSITE" id="PS50862">
    <property type="entry name" value="AA_TRNA_LIGASE_II"/>
    <property type="match status" value="1"/>
</dbReference>
<gene>
    <name evidence="9 11" type="primary">aspS</name>
    <name evidence="11" type="ORF">JW646_00975</name>
</gene>
<feature type="binding site" evidence="9">
    <location>
        <begin position="416"/>
        <end position="419"/>
    </location>
    <ligand>
        <name>ATP</name>
        <dbReference type="ChEBI" id="CHEBI:30616"/>
    </ligand>
</feature>
<evidence type="ECO:0000256" key="3">
    <source>
        <dbReference type="ARBA" id="ARBA00022490"/>
    </source>
</evidence>
<comment type="subunit">
    <text evidence="9">Homodimer.</text>
</comment>
<comment type="similarity">
    <text evidence="2 9">Belongs to the class-II aminoacyl-tRNA synthetase family. Type 2 subfamily.</text>
</comment>
<feature type="binding site" evidence="9">
    <location>
        <position position="178"/>
    </location>
    <ligand>
        <name>L-aspartate</name>
        <dbReference type="ChEBI" id="CHEBI:29991"/>
    </ligand>
</feature>
<dbReference type="GO" id="GO:0006422">
    <property type="term" value="P:aspartyl-tRNA aminoacylation"/>
    <property type="evidence" value="ECO:0007669"/>
    <property type="project" value="UniProtKB-UniRule"/>
</dbReference>
<reference evidence="11 12" key="1">
    <citation type="journal article" date="2023" name="Int. J. Syst. Evol. Microbiol.">
        <title>Terrisporobacter hibernicus sp. nov., isolated from bovine faeces in Northern Ireland.</title>
        <authorList>
            <person name="Mitchell M."/>
            <person name="Nguyen S.V."/>
            <person name="Connor M."/>
            <person name="Fairley D.J."/>
            <person name="Donoghue O."/>
            <person name="Marshall H."/>
            <person name="Koolman L."/>
            <person name="McMullan G."/>
            <person name="Schaffer K.E."/>
            <person name="McGrath J.W."/>
            <person name="Fanning S."/>
        </authorList>
    </citation>
    <scope>NUCLEOTIDE SEQUENCE [LARGE SCALE GENOMIC DNA]</scope>
    <source>
        <strain evidence="11 12">MCA3</strain>
    </source>
</reference>
<dbReference type="CDD" id="cd00776">
    <property type="entry name" value="AsxRS_core"/>
    <property type="match status" value="1"/>
</dbReference>
<name>A0AAX2ZGY6_9FIRM</name>
<dbReference type="Pfam" id="PF00152">
    <property type="entry name" value="tRNA-synt_2"/>
    <property type="match status" value="1"/>
</dbReference>
<dbReference type="InterPro" id="IPR006195">
    <property type="entry name" value="aa-tRNA-synth_II"/>
</dbReference>
<evidence type="ECO:0000256" key="2">
    <source>
        <dbReference type="ARBA" id="ARBA00005312"/>
    </source>
</evidence>
<dbReference type="HAMAP" id="MF_02075">
    <property type="entry name" value="Asp_tRNA_synth_type2"/>
    <property type="match status" value="1"/>
</dbReference>
<dbReference type="KEGG" id="tem:JW646_00975"/>
<keyword evidence="3 9" id="KW-0963">Cytoplasm</keyword>
<dbReference type="PANTHER" id="PTHR43450">
    <property type="entry name" value="ASPARTYL-TRNA SYNTHETASE"/>
    <property type="match status" value="1"/>
</dbReference>
<dbReference type="GO" id="GO:0005829">
    <property type="term" value="C:cytosol"/>
    <property type="evidence" value="ECO:0007669"/>
    <property type="project" value="TreeGrafter"/>
</dbReference>
<dbReference type="AlphaFoldDB" id="A0AAX2ZGY6"/>
<dbReference type="InterPro" id="IPR004365">
    <property type="entry name" value="NA-bd_OB_tRNA"/>
</dbReference>
<dbReference type="Gene3D" id="2.40.50.140">
    <property type="entry name" value="Nucleic acid-binding proteins"/>
    <property type="match status" value="1"/>
</dbReference>
<dbReference type="GO" id="GO:0050560">
    <property type="term" value="F:aspartate-tRNA(Asn) ligase activity"/>
    <property type="evidence" value="ECO:0007669"/>
    <property type="project" value="UniProtKB-EC"/>
</dbReference>
<dbReference type="NCBIfam" id="NF003483">
    <property type="entry name" value="PRK05159.1"/>
    <property type="match status" value="1"/>
</dbReference>
<dbReference type="FunFam" id="3.30.930.10:FF:000038">
    <property type="entry name" value="Aspartate--tRNA ligase"/>
    <property type="match status" value="1"/>
</dbReference>
<evidence type="ECO:0000256" key="1">
    <source>
        <dbReference type="ARBA" id="ARBA00004496"/>
    </source>
</evidence>
<dbReference type="RefSeq" id="WP_331478048.1">
    <property type="nucleotide sequence ID" value="NZ_CP081135.1"/>
</dbReference>
<evidence type="ECO:0000256" key="8">
    <source>
        <dbReference type="ARBA" id="ARBA00023146"/>
    </source>
</evidence>
<evidence type="ECO:0000256" key="6">
    <source>
        <dbReference type="ARBA" id="ARBA00022840"/>
    </source>
</evidence>
<keyword evidence="4 9" id="KW-0436">Ligase</keyword>
<dbReference type="InterPro" id="IPR004523">
    <property type="entry name" value="Asp-tRNA_synthase_2"/>
</dbReference>
<comment type="catalytic activity">
    <reaction evidence="9">
        <text>tRNA(Asx) + L-aspartate + ATP = L-aspartyl-tRNA(Asx) + AMP + diphosphate</text>
        <dbReference type="Rhea" id="RHEA:18349"/>
        <dbReference type="Rhea" id="RHEA-COMP:9710"/>
        <dbReference type="Rhea" id="RHEA-COMP:9711"/>
        <dbReference type="ChEBI" id="CHEBI:29991"/>
        <dbReference type="ChEBI" id="CHEBI:30616"/>
        <dbReference type="ChEBI" id="CHEBI:33019"/>
        <dbReference type="ChEBI" id="CHEBI:78442"/>
        <dbReference type="ChEBI" id="CHEBI:78516"/>
        <dbReference type="ChEBI" id="CHEBI:456215"/>
        <dbReference type="EC" id="6.1.1.23"/>
    </reaction>
</comment>
<evidence type="ECO:0000256" key="7">
    <source>
        <dbReference type="ARBA" id="ARBA00022917"/>
    </source>
</evidence>
<dbReference type="GO" id="GO:0005524">
    <property type="term" value="F:ATP binding"/>
    <property type="evidence" value="ECO:0007669"/>
    <property type="project" value="UniProtKB-UniRule"/>
</dbReference>
<dbReference type="NCBIfam" id="TIGR00458">
    <property type="entry name" value="aspS_nondisc"/>
    <property type="match status" value="1"/>
</dbReference>
<sequence>MAHLERVSKNKVEDKELERMFINELNDCINQIVLLRGWVYKITDLSHVVFVKLRDKSGVIQLVCKKEQVKNLRLENAVEVIGTVCSNENAPGKIEVIAEEIKVIGNTYYDKLPFEINSLKNKAALETQLDHRTISLRRPEIRAIFKVQSEIEAAFRNYLKERNFEQIHTAKIIDSSTEGGSEMFTVNYFDKRSFLAQSPQFYKQMMVGAGFERVFEIGHAYRAELHNTWRHLNEYVSLDVEMGFIKDEYELMDLEEGFINYLLNHLNKVCKKELDMYKIDLPSEVDIPRITLQEAHEILLNKYNKKSPIGNIDAHGEVLISKYVKEKYNCDFVFLTKYPVSKRPMYTMPDDENKELTKSFDLIYDGLEVTTGGQRINDYEMLKENIIKFGLNPEDFAFYLETFKYGMPTHGGFAIGLERLTMKILKLTNIREASLIPRDMKRLTP</sequence>
<dbReference type="GO" id="GO:0004815">
    <property type="term" value="F:aspartate-tRNA ligase activity"/>
    <property type="evidence" value="ECO:0007669"/>
    <property type="project" value="UniProtKB-UniRule"/>
</dbReference>
<dbReference type="GO" id="GO:0016740">
    <property type="term" value="F:transferase activity"/>
    <property type="evidence" value="ECO:0007669"/>
    <property type="project" value="UniProtKB-ARBA"/>
</dbReference>
<dbReference type="GO" id="GO:0003723">
    <property type="term" value="F:RNA binding"/>
    <property type="evidence" value="ECO:0007669"/>
    <property type="project" value="TreeGrafter"/>
</dbReference>
<feature type="binding site" evidence="9">
    <location>
        <position position="222"/>
    </location>
    <ligand>
        <name>L-aspartate</name>
        <dbReference type="ChEBI" id="CHEBI:29991"/>
    </ligand>
</feature>
<dbReference type="Proteomes" id="UP001198983">
    <property type="component" value="Chromosome"/>
</dbReference>
<dbReference type="InterPro" id="IPR002312">
    <property type="entry name" value="Asp/Asn-tRNA-synth_IIb"/>
</dbReference>
<dbReference type="SUPFAM" id="SSF55681">
    <property type="entry name" value="Class II aaRS and biotin synthetases"/>
    <property type="match status" value="1"/>
</dbReference>
<dbReference type="Gene3D" id="3.30.930.10">
    <property type="entry name" value="Bira Bifunctional Protein, Domain 2"/>
    <property type="match status" value="1"/>
</dbReference>
<feature type="region of interest" description="Aspartate" evidence="9">
    <location>
        <begin position="200"/>
        <end position="203"/>
    </location>
</feature>
<keyword evidence="7 9" id="KW-0648">Protein biosynthesis</keyword>
<comment type="subcellular location">
    <subcellularLocation>
        <location evidence="1 9">Cytoplasm</location>
    </subcellularLocation>
</comment>
<dbReference type="InterPro" id="IPR012340">
    <property type="entry name" value="NA-bd_OB-fold"/>
</dbReference>
<dbReference type="PRINTS" id="PR01042">
    <property type="entry name" value="TRNASYNTHASP"/>
</dbReference>
<keyword evidence="8 9" id="KW-0030">Aminoacyl-tRNA synthetase</keyword>
<dbReference type="InterPro" id="IPR045864">
    <property type="entry name" value="aa-tRNA-synth_II/BPL/LPL"/>
</dbReference>
<evidence type="ECO:0000259" key="10">
    <source>
        <dbReference type="PROSITE" id="PS50862"/>
    </source>
</evidence>
<evidence type="ECO:0000256" key="9">
    <source>
        <dbReference type="HAMAP-Rule" id="MF_02075"/>
    </source>
</evidence>
<feature type="binding site" evidence="9">
    <location>
        <begin position="222"/>
        <end position="224"/>
    </location>
    <ligand>
        <name>ATP</name>
        <dbReference type="ChEBI" id="CHEBI:30616"/>
    </ligand>
</feature>
<dbReference type="GO" id="GO:0017101">
    <property type="term" value="C:aminoacyl-tRNA synthetase multienzyme complex"/>
    <property type="evidence" value="ECO:0007669"/>
    <property type="project" value="TreeGrafter"/>
</dbReference>
<organism evidence="11 12">
    <name type="scientific">Terrisporobacter hibernicus</name>
    <dbReference type="NCBI Taxonomy" id="2813371"/>
    <lineage>
        <taxon>Bacteria</taxon>
        <taxon>Bacillati</taxon>
        <taxon>Bacillota</taxon>
        <taxon>Clostridia</taxon>
        <taxon>Peptostreptococcales</taxon>
        <taxon>Peptostreptococcaceae</taxon>
        <taxon>Terrisporobacter</taxon>
    </lineage>
</organism>
<protein>
    <recommendedName>
        <fullName evidence="9">Aspartate--tRNA(Asp/Asn) ligase</fullName>
        <ecNumber evidence="9">6.1.1.23</ecNumber>
    </recommendedName>
    <alternativeName>
        <fullName evidence="9">Aspartyl-tRNA synthetase</fullName>
        <shortName evidence="9">AspRS</shortName>
    </alternativeName>
    <alternativeName>
        <fullName evidence="9">Non-discriminating aspartyl-tRNA synthetase</fullName>
        <shortName evidence="9">ND-AspRS</shortName>
    </alternativeName>
</protein>
<dbReference type="InterPro" id="IPR004364">
    <property type="entry name" value="Aa-tRNA-synt_II"/>
</dbReference>
<feature type="site" description="Important for tRNA non-discrimination" evidence="9">
    <location>
        <position position="91"/>
    </location>
</feature>
<dbReference type="EC" id="6.1.1.23" evidence="9"/>
<evidence type="ECO:0000313" key="12">
    <source>
        <dbReference type="Proteomes" id="UP001198983"/>
    </source>
</evidence>
<dbReference type="GO" id="GO:0140096">
    <property type="term" value="F:catalytic activity, acting on a protein"/>
    <property type="evidence" value="ECO:0007669"/>
    <property type="project" value="UniProtKB-ARBA"/>
</dbReference>
<accession>A0AAX2ZGY6</accession>
<keyword evidence="6 9" id="KW-0067">ATP-binding</keyword>